<dbReference type="InterPro" id="IPR012337">
    <property type="entry name" value="RNaseH-like_sf"/>
</dbReference>
<gene>
    <name evidence="1" type="primary">TY3B-I_1283</name>
    <name evidence="1" type="ORF">NPIL_431371</name>
</gene>
<accession>A0A8X6NNF5</accession>
<dbReference type="EMBL" id="BMAW01059738">
    <property type="protein sequence ID" value="GFT22530.1"/>
    <property type="molecule type" value="Genomic_DNA"/>
</dbReference>
<dbReference type="PANTHER" id="PTHR38681:SF1">
    <property type="entry name" value="RETROVIRUS-RELATED POL POLYPROTEIN FROM TRANSPOSON 412-LIKE PROTEIN"/>
    <property type="match status" value="1"/>
</dbReference>
<protein>
    <submittedName>
        <fullName evidence="1">Transposon Ty3-I Gag-Pol polyprotein</fullName>
    </submittedName>
</protein>
<dbReference type="OrthoDB" id="6431229at2759"/>
<comment type="caution">
    <text evidence="1">The sequence shown here is derived from an EMBL/GenBank/DDBJ whole genome shotgun (WGS) entry which is preliminary data.</text>
</comment>
<evidence type="ECO:0000313" key="1">
    <source>
        <dbReference type="EMBL" id="GFT22530.1"/>
    </source>
</evidence>
<name>A0A8X6NNF5_NEPPI</name>
<keyword evidence="2" id="KW-1185">Reference proteome</keyword>
<evidence type="ECO:0000313" key="2">
    <source>
        <dbReference type="Proteomes" id="UP000887013"/>
    </source>
</evidence>
<dbReference type="Proteomes" id="UP000887013">
    <property type="component" value="Unassembled WGS sequence"/>
</dbReference>
<dbReference type="GO" id="GO:0003676">
    <property type="term" value="F:nucleic acid binding"/>
    <property type="evidence" value="ECO:0007669"/>
    <property type="project" value="InterPro"/>
</dbReference>
<reference evidence="1" key="1">
    <citation type="submission" date="2020-08" db="EMBL/GenBank/DDBJ databases">
        <title>Multicomponent nature underlies the extraordinary mechanical properties of spider dragline silk.</title>
        <authorList>
            <person name="Kono N."/>
            <person name="Nakamura H."/>
            <person name="Mori M."/>
            <person name="Yoshida Y."/>
            <person name="Ohtoshi R."/>
            <person name="Malay A.D."/>
            <person name="Moran D.A.P."/>
            <person name="Tomita M."/>
            <person name="Numata K."/>
            <person name="Arakawa K."/>
        </authorList>
    </citation>
    <scope>NUCLEOTIDE SEQUENCE</scope>
</reference>
<dbReference type="SUPFAM" id="SSF53098">
    <property type="entry name" value="Ribonuclease H-like"/>
    <property type="match status" value="1"/>
</dbReference>
<sequence length="237" mass="26543">MDAITSRPTAFHAVAAVLTLNVPSSVKYINKNPFAVEVFKAIGDSGSLVQNNQKKCQTVSELSNYHGILKKFPELTNPSIHGQTNKHDTVEFIEIKAKSVHPKGRRLRPEVFKETKKGFDFMIEQDVDRSSSDFPATTIADAFYSKWIDRFGVPSIITTDLRCQFESCLFSAPTRLLGVERLRITAYLPQSNGLIEECSLKATIMCHATDKWAEDLPTILLGLRASLKENIVVLRKN</sequence>
<dbReference type="Gene3D" id="3.30.420.10">
    <property type="entry name" value="Ribonuclease H-like superfamily/Ribonuclease H"/>
    <property type="match status" value="1"/>
</dbReference>
<dbReference type="PANTHER" id="PTHR38681">
    <property type="entry name" value="RETROVIRUS-RELATED POL POLYPROTEIN FROM TRANSPOSON 412-LIKE PROTEIN-RELATED"/>
    <property type="match status" value="1"/>
</dbReference>
<dbReference type="InterPro" id="IPR036397">
    <property type="entry name" value="RNaseH_sf"/>
</dbReference>
<proteinExistence type="predicted"/>
<dbReference type="AlphaFoldDB" id="A0A8X6NNF5"/>
<organism evidence="1 2">
    <name type="scientific">Nephila pilipes</name>
    <name type="common">Giant wood spider</name>
    <name type="synonym">Nephila maculata</name>
    <dbReference type="NCBI Taxonomy" id="299642"/>
    <lineage>
        <taxon>Eukaryota</taxon>
        <taxon>Metazoa</taxon>
        <taxon>Ecdysozoa</taxon>
        <taxon>Arthropoda</taxon>
        <taxon>Chelicerata</taxon>
        <taxon>Arachnida</taxon>
        <taxon>Araneae</taxon>
        <taxon>Araneomorphae</taxon>
        <taxon>Entelegynae</taxon>
        <taxon>Araneoidea</taxon>
        <taxon>Nephilidae</taxon>
        <taxon>Nephila</taxon>
    </lineage>
</organism>